<evidence type="ECO:0000313" key="6">
    <source>
        <dbReference type="EMBL" id="KAL3647476.1"/>
    </source>
</evidence>
<keyword evidence="2" id="KW-0346">Stress response</keyword>
<comment type="caution">
    <text evidence="6">The sequence shown here is derived from an EMBL/GenBank/DDBJ whole genome shotgun (WGS) entry which is preliminary data.</text>
</comment>
<dbReference type="Pfam" id="PF00011">
    <property type="entry name" value="HSP20"/>
    <property type="match status" value="1"/>
</dbReference>
<dbReference type="Proteomes" id="UP001632038">
    <property type="component" value="Unassembled WGS sequence"/>
</dbReference>
<evidence type="ECO:0000256" key="2">
    <source>
        <dbReference type="ARBA" id="ARBA00023016"/>
    </source>
</evidence>
<organism evidence="6 7">
    <name type="scientific">Castilleja foliolosa</name>
    <dbReference type="NCBI Taxonomy" id="1961234"/>
    <lineage>
        <taxon>Eukaryota</taxon>
        <taxon>Viridiplantae</taxon>
        <taxon>Streptophyta</taxon>
        <taxon>Embryophyta</taxon>
        <taxon>Tracheophyta</taxon>
        <taxon>Spermatophyta</taxon>
        <taxon>Magnoliopsida</taxon>
        <taxon>eudicotyledons</taxon>
        <taxon>Gunneridae</taxon>
        <taxon>Pentapetalae</taxon>
        <taxon>asterids</taxon>
        <taxon>lamiids</taxon>
        <taxon>Lamiales</taxon>
        <taxon>Orobanchaceae</taxon>
        <taxon>Pedicularideae</taxon>
        <taxon>Castillejinae</taxon>
        <taxon>Castilleja</taxon>
    </lineage>
</organism>
<evidence type="ECO:0000256" key="3">
    <source>
        <dbReference type="PROSITE-ProRule" id="PRU00285"/>
    </source>
</evidence>
<dbReference type="InterPro" id="IPR044656">
    <property type="entry name" value="HSP14.7/HSP23.5/HSP23.6-like"/>
</dbReference>
<reference evidence="7" key="1">
    <citation type="journal article" date="2024" name="IScience">
        <title>Strigolactones Initiate the Formation of Haustorium-like Structures in Castilleja.</title>
        <authorList>
            <person name="Buerger M."/>
            <person name="Peterson D."/>
            <person name="Chory J."/>
        </authorList>
    </citation>
    <scope>NUCLEOTIDE SEQUENCE [LARGE SCALE GENOMIC DNA]</scope>
</reference>
<dbReference type="PANTHER" id="PTHR46991:SF11">
    <property type="entry name" value="SMALL HEAT SHOCK PROTEIN HSPF"/>
    <property type="match status" value="1"/>
</dbReference>
<dbReference type="CDD" id="cd06464">
    <property type="entry name" value="ACD_sHsps-like"/>
    <property type="match status" value="1"/>
</dbReference>
<proteinExistence type="inferred from homology"/>
<comment type="similarity">
    <text evidence="3 4">Belongs to the small heat shock protein (HSP20) family.</text>
</comment>
<dbReference type="PANTHER" id="PTHR46991">
    <property type="entry name" value="23.5 KDA HEAT SHOCK PROTEIN, MITOCHONDRIAL"/>
    <property type="match status" value="1"/>
</dbReference>
<dbReference type="AlphaFoldDB" id="A0ABD3E066"/>
<keyword evidence="1" id="KW-0809">Transit peptide</keyword>
<evidence type="ECO:0000256" key="4">
    <source>
        <dbReference type="RuleBase" id="RU003616"/>
    </source>
</evidence>
<accession>A0ABD3E066</accession>
<dbReference type="InterPro" id="IPR008978">
    <property type="entry name" value="HSP20-like_chaperone"/>
</dbReference>
<protein>
    <recommendedName>
        <fullName evidence="5">SHSP domain-containing protein</fullName>
    </recommendedName>
</protein>
<dbReference type="InterPro" id="IPR002068">
    <property type="entry name" value="A-crystallin/Hsp20_dom"/>
</dbReference>
<dbReference type="Gene3D" id="2.60.40.790">
    <property type="match status" value="1"/>
</dbReference>
<evidence type="ECO:0000256" key="1">
    <source>
        <dbReference type="ARBA" id="ARBA00022946"/>
    </source>
</evidence>
<dbReference type="PROSITE" id="PS01031">
    <property type="entry name" value="SHSP"/>
    <property type="match status" value="1"/>
</dbReference>
<name>A0ABD3E066_9LAMI</name>
<feature type="domain" description="SHSP" evidence="5">
    <location>
        <begin position="54"/>
        <end position="164"/>
    </location>
</feature>
<sequence length="164" mass="18688">MAAFTAALEHLARFFLSSSPRPVPPATLSNASRSYSKYNNTEDPFYNPCYVVCEPGYPLHHEYLVRNLQDGFHIRFYMAGVGKEGVKLWIEDGELIAEGVKVKDFDNEDDALTNTLLRYRMLCPDDEHFDLDAIKAEINDGMLKVFVPRRDPSRFVLTASIMGY</sequence>
<keyword evidence="7" id="KW-1185">Reference proteome</keyword>
<dbReference type="SUPFAM" id="SSF49764">
    <property type="entry name" value="HSP20-like chaperones"/>
    <property type="match status" value="1"/>
</dbReference>
<evidence type="ECO:0000313" key="7">
    <source>
        <dbReference type="Proteomes" id="UP001632038"/>
    </source>
</evidence>
<evidence type="ECO:0000259" key="5">
    <source>
        <dbReference type="PROSITE" id="PS01031"/>
    </source>
</evidence>
<gene>
    <name evidence="6" type="ORF">CASFOL_008444</name>
</gene>
<dbReference type="EMBL" id="JAVIJP010000009">
    <property type="protein sequence ID" value="KAL3647476.1"/>
    <property type="molecule type" value="Genomic_DNA"/>
</dbReference>